<dbReference type="InterPro" id="IPR004869">
    <property type="entry name" value="MMPL_dom"/>
</dbReference>
<name>A0ABW3PQL3_9BACL</name>
<dbReference type="RefSeq" id="WP_251582578.1">
    <property type="nucleotide sequence ID" value="NZ_JBHTKX010000001.1"/>
</dbReference>
<dbReference type="PANTHER" id="PTHR33406:SF6">
    <property type="entry name" value="MEMBRANE PROTEIN YDGH-RELATED"/>
    <property type="match status" value="1"/>
</dbReference>
<keyword evidence="3" id="KW-1003">Cell membrane</keyword>
<feature type="transmembrane region" description="Helical" evidence="7">
    <location>
        <begin position="959"/>
        <end position="986"/>
    </location>
</feature>
<accession>A0ABW3PQL3</accession>
<dbReference type="Gene3D" id="1.20.1640.10">
    <property type="entry name" value="Multidrug efflux transporter AcrB transmembrane domain"/>
    <property type="match status" value="2"/>
</dbReference>
<feature type="transmembrane region" description="Helical" evidence="7">
    <location>
        <begin position="177"/>
        <end position="193"/>
    </location>
</feature>
<feature type="transmembrane region" description="Helical" evidence="7">
    <location>
        <begin position="358"/>
        <end position="378"/>
    </location>
</feature>
<organism evidence="9 10">
    <name type="scientific">Paenibacillus provencensis</name>
    <dbReference type="NCBI Taxonomy" id="441151"/>
    <lineage>
        <taxon>Bacteria</taxon>
        <taxon>Bacillati</taxon>
        <taxon>Bacillota</taxon>
        <taxon>Bacilli</taxon>
        <taxon>Bacillales</taxon>
        <taxon>Paenibacillaceae</taxon>
        <taxon>Paenibacillus</taxon>
    </lineage>
</organism>
<evidence type="ECO:0000259" key="8">
    <source>
        <dbReference type="PROSITE" id="PS50156"/>
    </source>
</evidence>
<evidence type="ECO:0000256" key="7">
    <source>
        <dbReference type="SAM" id="Phobius"/>
    </source>
</evidence>
<keyword evidence="5 7" id="KW-1133">Transmembrane helix</keyword>
<dbReference type="InterPro" id="IPR023908">
    <property type="entry name" value="xxxLxxG_rpt"/>
</dbReference>
<feature type="transmembrane region" description="Helical" evidence="7">
    <location>
        <begin position="992"/>
        <end position="1014"/>
    </location>
</feature>
<gene>
    <name evidence="9" type="ORF">ACFQ3J_15715</name>
</gene>
<evidence type="ECO:0000313" key="10">
    <source>
        <dbReference type="Proteomes" id="UP001597169"/>
    </source>
</evidence>
<dbReference type="PANTHER" id="PTHR33406">
    <property type="entry name" value="MEMBRANE PROTEIN MJ1562-RELATED"/>
    <property type="match status" value="1"/>
</dbReference>
<dbReference type="Proteomes" id="UP001597169">
    <property type="component" value="Unassembled WGS sequence"/>
</dbReference>
<evidence type="ECO:0000256" key="1">
    <source>
        <dbReference type="ARBA" id="ARBA00004651"/>
    </source>
</evidence>
<dbReference type="Gene3D" id="1.10.287.950">
    <property type="entry name" value="Methyl-accepting chemotaxis protein"/>
    <property type="match status" value="2"/>
</dbReference>
<keyword evidence="10" id="KW-1185">Reference proteome</keyword>
<feature type="transmembrane region" description="Helical" evidence="7">
    <location>
        <begin position="857"/>
        <end position="876"/>
    </location>
</feature>
<dbReference type="EMBL" id="JBHTKX010000001">
    <property type="protein sequence ID" value="MFD1129619.1"/>
    <property type="molecule type" value="Genomic_DNA"/>
</dbReference>
<reference evidence="10" key="1">
    <citation type="journal article" date="2019" name="Int. J. Syst. Evol. Microbiol.">
        <title>The Global Catalogue of Microorganisms (GCM) 10K type strain sequencing project: providing services to taxonomists for standard genome sequencing and annotation.</title>
        <authorList>
            <consortium name="The Broad Institute Genomics Platform"/>
            <consortium name="The Broad Institute Genome Sequencing Center for Infectious Disease"/>
            <person name="Wu L."/>
            <person name="Ma J."/>
        </authorList>
    </citation>
    <scope>NUCLEOTIDE SEQUENCE [LARGE SCALE GENOMIC DNA]</scope>
    <source>
        <strain evidence="10">CCUG 53519</strain>
    </source>
</reference>
<protein>
    <submittedName>
        <fullName evidence="9">MMPL family transporter</fullName>
    </submittedName>
</protein>
<comment type="similarity">
    <text evidence="2">Belongs to the resistance-nodulation-cell division (RND) (TC 2.A.6) family. MmpL subfamily.</text>
</comment>
<dbReference type="SUPFAM" id="SSF82866">
    <property type="entry name" value="Multidrug efflux transporter AcrB transmembrane domain"/>
    <property type="match status" value="2"/>
</dbReference>
<keyword evidence="6 7" id="KW-0472">Membrane</keyword>
<comment type="subcellular location">
    <subcellularLocation>
        <location evidence="1">Cell membrane</location>
        <topology evidence="1">Multi-pass membrane protein</topology>
    </subcellularLocation>
</comment>
<feature type="transmembrane region" description="Helical" evidence="7">
    <location>
        <begin position="916"/>
        <end position="938"/>
    </location>
</feature>
<feature type="transmembrane region" description="Helical" evidence="7">
    <location>
        <begin position="307"/>
        <end position="327"/>
    </location>
</feature>
<feature type="transmembrane region" description="Helical" evidence="7">
    <location>
        <begin position="883"/>
        <end position="904"/>
    </location>
</feature>
<comment type="caution">
    <text evidence="9">The sequence shown here is derived from an EMBL/GenBank/DDBJ whole genome shotgun (WGS) entry which is preliminary data.</text>
</comment>
<feature type="transmembrane region" description="Helical" evidence="7">
    <location>
        <begin position="280"/>
        <end position="301"/>
    </location>
</feature>
<dbReference type="PROSITE" id="PS50156">
    <property type="entry name" value="SSD"/>
    <property type="match status" value="1"/>
</dbReference>
<proteinExistence type="inferred from homology"/>
<dbReference type="InterPro" id="IPR000731">
    <property type="entry name" value="SSD"/>
</dbReference>
<dbReference type="InterPro" id="IPR050545">
    <property type="entry name" value="Mycobact_MmpL"/>
</dbReference>
<sequence length="1036" mass="110802">MQRIVKWRVLILVVWLALAGLLTVFQPDVNAILHERGQDPLTEDSPSKVASQMLKKIDGDKGTSNIIVFHNEDKLSDTELADIETGISNIRDNMSGLGITELLDPFGTPEAKSSLISENETTLMVSFSIDKGDREVKDIKQELESELSGVDTDFYLSGEDFIQNDYLEATIIGVEKSAALTVAFILIVLIIMFRSALIPFISLLTVGITYLVSMGIAAQIIDKLDFPVTSVTQMLLVLILFGIGTDYNILLFNRFKEELSHGAGVDEAISTTYRTAGKTIFYSTLTVFIAFAALSFSDFGIYQSANVVAIGTVILIAQIYTLTPFFMKTLGPKLFWPSKQDAGHKDSKFWGKLTSISVRFPVLTTVLIILVMIPVLMFSKQTLSFDQLKELGNGYPSTKGFSLVADNFSKGQALPTNVVIESDEPMDNNEALAALDQVTNTLKSLPGVDQVSSVTQPQFEPIEDFYVSSQAETITGGISASKDGVDQIKDGLSQMEEGLSTPDFSQVDELVSGSSEIESGYRQLTDAVGQLGSGLDDGAAGAEGLAAGIAEIRNGLGSIVSSTGKLSSGLTEIQSQYEALRSGYTALSEQLPVIQTGMAGINTLVSALGDRHTELQQDETYNQLKAQGPALEGGLAQITGGLNELNENYGKLNSGFDTAAGGLAQVNSGQEQILPGLNELEQGAKQLSSGLSEGADGSSVITSNMDTLNDALAQVNAGQQELSSGLSQLSSGMGSLKDGLGQSGNGLNDISEGLDQTGDFLSQYEQAKTFFIPKEALEAEEFKTSLDTFMSDDRKVTKMMVILKEDPYSMGAMDTIEDINETLAASLKGTVLDGSSYGAAGPSSFTYDTNKAQLESFNSTAILVILGVFIVLLFVIKSLLPSIYIILALIASYYTAMAATNFVTYQILGADGVSSFVPFFSFIIIVAVGVDYSIFFMMRYKEYGDLNPTAALVQSAKNIGGVIISAMIILGGTFATLIPSGLVLLIELATAVMAGLIILCFILLPMLVPALIVLPQKLGKKNKTASGQTSNQTFDA</sequence>
<evidence type="ECO:0000256" key="3">
    <source>
        <dbReference type="ARBA" id="ARBA00022475"/>
    </source>
</evidence>
<feature type="domain" description="SSD" evidence="8">
    <location>
        <begin position="198"/>
        <end position="332"/>
    </location>
</feature>
<keyword evidence="4 7" id="KW-0812">Transmembrane</keyword>
<dbReference type="NCBIfam" id="TIGR03057">
    <property type="entry name" value="xxxLxxG_by_4"/>
    <property type="match status" value="1"/>
</dbReference>
<evidence type="ECO:0000256" key="4">
    <source>
        <dbReference type="ARBA" id="ARBA00022692"/>
    </source>
</evidence>
<feature type="transmembrane region" description="Helical" evidence="7">
    <location>
        <begin position="200"/>
        <end position="221"/>
    </location>
</feature>
<dbReference type="Pfam" id="PF03176">
    <property type="entry name" value="MMPL"/>
    <property type="match status" value="2"/>
</dbReference>
<evidence type="ECO:0000256" key="6">
    <source>
        <dbReference type="ARBA" id="ARBA00023136"/>
    </source>
</evidence>
<evidence type="ECO:0000256" key="5">
    <source>
        <dbReference type="ARBA" id="ARBA00022989"/>
    </source>
</evidence>
<feature type="transmembrane region" description="Helical" evidence="7">
    <location>
        <begin position="233"/>
        <end position="252"/>
    </location>
</feature>
<evidence type="ECO:0000256" key="2">
    <source>
        <dbReference type="ARBA" id="ARBA00010157"/>
    </source>
</evidence>
<evidence type="ECO:0000313" key="9">
    <source>
        <dbReference type="EMBL" id="MFD1129619.1"/>
    </source>
</evidence>